<reference evidence="1 2" key="1">
    <citation type="submission" date="2018-10" db="EMBL/GenBank/DDBJ databases">
        <title>Genomic Encyclopedia of Archaeal and Bacterial Type Strains, Phase II (KMG-II): from individual species to whole genera.</title>
        <authorList>
            <person name="Goeker M."/>
        </authorList>
    </citation>
    <scope>NUCLEOTIDE SEQUENCE [LARGE SCALE GENOMIC DNA]</scope>
    <source>
        <strain evidence="1 2">DSM 14954</strain>
    </source>
</reference>
<evidence type="ECO:0000313" key="2">
    <source>
        <dbReference type="Proteomes" id="UP000278962"/>
    </source>
</evidence>
<dbReference type="Proteomes" id="UP000278962">
    <property type="component" value="Unassembled WGS sequence"/>
</dbReference>
<dbReference type="AlphaFoldDB" id="A0A660LE94"/>
<comment type="caution">
    <text evidence="1">The sequence shown here is derived from an EMBL/GenBank/DDBJ whole genome shotgun (WGS) entry which is preliminary data.</text>
</comment>
<name>A0A660LE94_9ACTN</name>
<protein>
    <submittedName>
        <fullName evidence="1">Uncharacterized protein</fullName>
    </submittedName>
</protein>
<dbReference type="EMBL" id="RBIL01000001">
    <property type="protein sequence ID" value="RKQ93382.1"/>
    <property type="molecule type" value="Genomic_DNA"/>
</dbReference>
<sequence>MAIGGTRGTVPNMINEREIVSAQDSVALLREGIAVLSVEEHEGRIQVGVSGRDDERVRRRVVERLGDVDVWVVGDVSRQLRPRAASSYMPEDGNVLHLRYVVQGGQHVDEIVTAEDDAAVVVFGCICMSVVGDEGPPIDAPAFVMLERPLGGRTVIDGVSGTPLPFRNVYEGIGEPLG</sequence>
<keyword evidence="2" id="KW-1185">Reference proteome</keyword>
<organism evidence="1 2">
    <name type="scientific">Solirubrobacter pauli</name>
    <dbReference type="NCBI Taxonomy" id="166793"/>
    <lineage>
        <taxon>Bacteria</taxon>
        <taxon>Bacillati</taxon>
        <taxon>Actinomycetota</taxon>
        <taxon>Thermoleophilia</taxon>
        <taxon>Solirubrobacterales</taxon>
        <taxon>Solirubrobacteraceae</taxon>
        <taxon>Solirubrobacter</taxon>
    </lineage>
</organism>
<accession>A0A660LE94</accession>
<evidence type="ECO:0000313" key="1">
    <source>
        <dbReference type="EMBL" id="RKQ93382.1"/>
    </source>
</evidence>
<gene>
    <name evidence="1" type="ORF">C8N24_3245</name>
</gene>
<proteinExistence type="predicted"/>